<feature type="transmembrane region" description="Helical" evidence="1">
    <location>
        <begin position="71"/>
        <end position="88"/>
    </location>
</feature>
<evidence type="ECO:0000256" key="1">
    <source>
        <dbReference type="SAM" id="Phobius"/>
    </source>
</evidence>
<keyword evidence="1" id="KW-0472">Membrane</keyword>
<accession>A0A1F2WFB7</accession>
<feature type="transmembrane region" description="Helical" evidence="1">
    <location>
        <begin position="108"/>
        <end position="129"/>
    </location>
</feature>
<organism evidence="2 3">
    <name type="scientific">Candidatus Solincola sediminis</name>
    <dbReference type="NCBI Taxonomy" id="1797199"/>
    <lineage>
        <taxon>Bacteria</taxon>
        <taxon>Bacillati</taxon>
        <taxon>Actinomycetota</taxon>
        <taxon>Candidatus Geothermincolia</taxon>
        <taxon>Candidatus Geothermincolales</taxon>
        <taxon>Candidatus Geothermincolaceae</taxon>
        <taxon>Candidatus Solincola</taxon>
    </lineage>
</organism>
<dbReference type="InterPro" id="IPR007354">
    <property type="entry name" value="CruF-like"/>
</dbReference>
<keyword evidence="1" id="KW-1133">Transmembrane helix</keyword>
<dbReference type="PANTHER" id="PTHR39419">
    <property type="entry name" value="SLL0814 PROTEIN"/>
    <property type="match status" value="1"/>
</dbReference>
<feature type="transmembrane region" description="Helical" evidence="1">
    <location>
        <begin position="14"/>
        <end position="35"/>
    </location>
</feature>
<evidence type="ECO:0000313" key="3">
    <source>
        <dbReference type="Proteomes" id="UP000177876"/>
    </source>
</evidence>
<evidence type="ECO:0008006" key="4">
    <source>
        <dbReference type="Google" id="ProtNLM"/>
    </source>
</evidence>
<gene>
    <name evidence="2" type="ORF">A2Y75_09465</name>
</gene>
<dbReference type="EMBL" id="MELK01000053">
    <property type="protein sequence ID" value="OFW55532.1"/>
    <property type="molecule type" value="Genomic_DNA"/>
</dbReference>
<proteinExistence type="predicted"/>
<dbReference type="Proteomes" id="UP000177876">
    <property type="component" value="Unassembled WGS sequence"/>
</dbReference>
<evidence type="ECO:0000313" key="2">
    <source>
        <dbReference type="EMBL" id="OFW55532.1"/>
    </source>
</evidence>
<feature type="transmembrane region" description="Helical" evidence="1">
    <location>
        <begin position="278"/>
        <end position="299"/>
    </location>
</feature>
<protein>
    <recommendedName>
        <fullName evidence="4">Carotenoid biosynthesis protein</fullName>
    </recommendedName>
</protein>
<feature type="transmembrane region" description="Helical" evidence="1">
    <location>
        <begin position="247"/>
        <end position="266"/>
    </location>
</feature>
<feature type="transmembrane region" description="Helical" evidence="1">
    <location>
        <begin position="150"/>
        <end position="169"/>
    </location>
</feature>
<keyword evidence="1" id="KW-0812">Transmembrane</keyword>
<dbReference type="STRING" id="1797197.A2Y75_09465"/>
<reference evidence="2 3" key="1">
    <citation type="journal article" date="2016" name="Nat. Commun.">
        <title>Thousands of microbial genomes shed light on interconnected biogeochemical processes in an aquifer system.</title>
        <authorList>
            <person name="Anantharaman K."/>
            <person name="Brown C.T."/>
            <person name="Hug L.A."/>
            <person name="Sharon I."/>
            <person name="Castelle C.J."/>
            <person name="Probst A.J."/>
            <person name="Thomas B.C."/>
            <person name="Singh A."/>
            <person name="Wilkins M.J."/>
            <person name="Karaoz U."/>
            <person name="Brodie E.L."/>
            <person name="Williams K.H."/>
            <person name="Hubbard S.S."/>
            <person name="Banfield J.F."/>
        </authorList>
    </citation>
    <scope>NUCLEOTIDE SEQUENCE [LARGE SCALE GENOMIC DNA]</scope>
</reference>
<dbReference type="PANTHER" id="PTHR39419:SF1">
    <property type="entry name" value="SLL0814 PROTEIN"/>
    <property type="match status" value="1"/>
</dbReference>
<feature type="transmembrane region" description="Helical" evidence="1">
    <location>
        <begin position="217"/>
        <end position="235"/>
    </location>
</feature>
<dbReference type="AlphaFoldDB" id="A0A1F2WFB7"/>
<dbReference type="Pfam" id="PF04240">
    <property type="entry name" value="Caroten_synth"/>
    <property type="match status" value="1"/>
</dbReference>
<comment type="caution">
    <text evidence="2">The sequence shown here is derived from an EMBL/GenBank/DDBJ whole genome shotgun (WGS) entry which is preliminary data.</text>
</comment>
<name>A0A1F2WFB7_9ACTN</name>
<sequence length="302" mass="33677">MINAWKRMPLSHRVILGIVFLYFVSAAAVHVISWAGHTAPLNIGLVALAMLSMLAISIWHSAVVKGIKPTIAFFAIAVAISWILEFIGHNRGWFFGYYHYTATLGPSIGGVPIIITVTWSFIIYTAFMLTDWLLGIGGETRGRSWWGRTLWSGLVAAATATLVCAWDLIVDPIATSGVWWTAAGKDPWWYWFYGGPYLKELPGKPGLGMTGVPVGNFVGWWLAPFFIVFIFGLFFQKRNRVNGSLINSLPLFVYFYIYIALILVALEMNWSFNGFNQVALIGTFTMLPVILVSAIKLAFEYT</sequence>
<feature type="transmembrane region" description="Helical" evidence="1">
    <location>
        <begin position="41"/>
        <end position="59"/>
    </location>
</feature>